<organism evidence="2 3">
    <name type="scientific">Sphaerisporangium aureirubrum</name>
    <dbReference type="NCBI Taxonomy" id="1544736"/>
    <lineage>
        <taxon>Bacteria</taxon>
        <taxon>Bacillati</taxon>
        <taxon>Actinomycetota</taxon>
        <taxon>Actinomycetes</taxon>
        <taxon>Streptosporangiales</taxon>
        <taxon>Streptosporangiaceae</taxon>
        <taxon>Sphaerisporangium</taxon>
    </lineage>
</organism>
<protein>
    <submittedName>
        <fullName evidence="2">DUF3618 domain-containing protein</fullName>
    </submittedName>
</protein>
<evidence type="ECO:0000313" key="3">
    <source>
        <dbReference type="Proteomes" id="UP001596137"/>
    </source>
</evidence>
<evidence type="ECO:0000256" key="1">
    <source>
        <dbReference type="SAM" id="MobiDB-lite"/>
    </source>
</evidence>
<gene>
    <name evidence="2" type="ORF">ACFP1K_25765</name>
</gene>
<name>A0ABW1NPZ9_9ACTN</name>
<feature type="compositionally biased region" description="Basic residues" evidence="1">
    <location>
        <begin position="271"/>
        <end position="287"/>
    </location>
</feature>
<dbReference type="Pfam" id="PF12277">
    <property type="entry name" value="DUF3618"/>
    <property type="match status" value="1"/>
</dbReference>
<sequence>MSEIDPVGASYRPTAGEVGLHRQEPGTATPESAGPSLNVPRTQAPHKPYVKPVVSHGRGDPLAGLSGSPAHPSEPGTGPQTAGIAGRTGQMTHDGRLSEEDRLREEIAQTREDLGRTVEALAGKADVKARARRTMAAAKSRLTGRGTARRRAAGMSAGTASGAGGRGARDMAAGDGAGRGTAFRRGDIAGRGGAARDRVAELAARLRGGPPATTRRLGDGQVDASAFDRAGSMADRVIAQAARHPLALIAAGATSVAAATWSSWARSRVSTARRRPARRRTLRVPRS</sequence>
<dbReference type="Proteomes" id="UP001596137">
    <property type="component" value="Unassembled WGS sequence"/>
</dbReference>
<dbReference type="RefSeq" id="WP_380757818.1">
    <property type="nucleotide sequence ID" value="NZ_JBHSRF010000045.1"/>
</dbReference>
<feature type="compositionally biased region" description="Low complexity" evidence="1">
    <location>
        <begin position="136"/>
        <end position="146"/>
    </location>
</feature>
<feature type="region of interest" description="Disordered" evidence="1">
    <location>
        <begin position="268"/>
        <end position="287"/>
    </location>
</feature>
<keyword evidence="3" id="KW-1185">Reference proteome</keyword>
<feature type="region of interest" description="Disordered" evidence="1">
    <location>
        <begin position="136"/>
        <end position="190"/>
    </location>
</feature>
<dbReference type="EMBL" id="JBHSRF010000045">
    <property type="protein sequence ID" value="MFC6084592.1"/>
    <property type="molecule type" value="Genomic_DNA"/>
</dbReference>
<proteinExistence type="predicted"/>
<feature type="compositionally biased region" description="Basic and acidic residues" evidence="1">
    <location>
        <begin position="93"/>
        <end position="103"/>
    </location>
</feature>
<comment type="caution">
    <text evidence="2">The sequence shown here is derived from an EMBL/GenBank/DDBJ whole genome shotgun (WGS) entry which is preliminary data.</text>
</comment>
<dbReference type="InterPro" id="IPR022062">
    <property type="entry name" value="DUF3618"/>
</dbReference>
<feature type="region of interest" description="Disordered" evidence="1">
    <location>
        <begin position="1"/>
        <end position="103"/>
    </location>
</feature>
<evidence type="ECO:0000313" key="2">
    <source>
        <dbReference type="EMBL" id="MFC6084592.1"/>
    </source>
</evidence>
<accession>A0ABW1NPZ9</accession>
<reference evidence="3" key="1">
    <citation type="journal article" date="2019" name="Int. J. Syst. Evol. Microbiol.">
        <title>The Global Catalogue of Microorganisms (GCM) 10K type strain sequencing project: providing services to taxonomists for standard genome sequencing and annotation.</title>
        <authorList>
            <consortium name="The Broad Institute Genomics Platform"/>
            <consortium name="The Broad Institute Genome Sequencing Center for Infectious Disease"/>
            <person name="Wu L."/>
            <person name="Ma J."/>
        </authorList>
    </citation>
    <scope>NUCLEOTIDE SEQUENCE [LARGE SCALE GENOMIC DNA]</scope>
    <source>
        <strain evidence="3">JCM 30346</strain>
    </source>
</reference>